<keyword evidence="2" id="KW-1185">Reference proteome</keyword>
<sequence length="138" mass="15291">MPTLRLSGSEIVSGWSAAAENHSSHSIEVFWETHLSSSRDEALQSDVIGCPAILRCAVHSSFVIVLDHVEDQIVLDIRSLLYPSLKFVEMEVQYKIEKEKQISCKAKLPTKTAGLLPPAPFQIPAFCNPSHKFIGCQN</sequence>
<name>A0ABR4CP72_9HELO</name>
<comment type="caution">
    <text evidence="1">The sequence shown here is derived from an EMBL/GenBank/DDBJ whole genome shotgun (WGS) entry which is preliminary data.</text>
</comment>
<protein>
    <submittedName>
        <fullName evidence="1">Uncharacterized protein</fullName>
    </submittedName>
</protein>
<reference evidence="1 2" key="1">
    <citation type="journal article" date="2024" name="Commun. Biol.">
        <title>Comparative genomic analysis of thermophilic fungi reveals convergent evolutionary adaptations and gene losses.</title>
        <authorList>
            <person name="Steindorff A.S."/>
            <person name="Aguilar-Pontes M.V."/>
            <person name="Robinson A.J."/>
            <person name="Andreopoulos B."/>
            <person name="LaButti K."/>
            <person name="Kuo A."/>
            <person name="Mondo S."/>
            <person name="Riley R."/>
            <person name="Otillar R."/>
            <person name="Haridas S."/>
            <person name="Lipzen A."/>
            <person name="Grimwood J."/>
            <person name="Schmutz J."/>
            <person name="Clum A."/>
            <person name="Reid I.D."/>
            <person name="Moisan M.C."/>
            <person name="Butler G."/>
            <person name="Nguyen T.T.M."/>
            <person name="Dewar K."/>
            <person name="Conant G."/>
            <person name="Drula E."/>
            <person name="Henrissat B."/>
            <person name="Hansel C."/>
            <person name="Singer S."/>
            <person name="Hutchinson M.I."/>
            <person name="de Vries R.P."/>
            <person name="Natvig D.O."/>
            <person name="Powell A.J."/>
            <person name="Tsang A."/>
            <person name="Grigoriev I.V."/>
        </authorList>
    </citation>
    <scope>NUCLEOTIDE SEQUENCE [LARGE SCALE GENOMIC DNA]</scope>
    <source>
        <strain evidence="1 2">CBS 494.80</strain>
    </source>
</reference>
<evidence type="ECO:0000313" key="1">
    <source>
        <dbReference type="EMBL" id="KAL2071756.1"/>
    </source>
</evidence>
<accession>A0ABR4CP72</accession>
<proteinExistence type="predicted"/>
<dbReference type="Proteomes" id="UP001595075">
    <property type="component" value="Unassembled WGS sequence"/>
</dbReference>
<gene>
    <name evidence="1" type="ORF">VTL71DRAFT_12991</name>
</gene>
<dbReference type="EMBL" id="JAZHXI010000005">
    <property type="protein sequence ID" value="KAL2071756.1"/>
    <property type="molecule type" value="Genomic_DNA"/>
</dbReference>
<organism evidence="1 2">
    <name type="scientific">Oculimacula yallundae</name>
    <dbReference type="NCBI Taxonomy" id="86028"/>
    <lineage>
        <taxon>Eukaryota</taxon>
        <taxon>Fungi</taxon>
        <taxon>Dikarya</taxon>
        <taxon>Ascomycota</taxon>
        <taxon>Pezizomycotina</taxon>
        <taxon>Leotiomycetes</taxon>
        <taxon>Helotiales</taxon>
        <taxon>Ploettnerulaceae</taxon>
        <taxon>Oculimacula</taxon>
    </lineage>
</organism>
<evidence type="ECO:0000313" key="2">
    <source>
        <dbReference type="Proteomes" id="UP001595075"/>
    </source>
</evidence>